<sequence>MNTIQWLPFSSSGKSPEEAENIRTPNLLQLNVAFERWLMVGRGMAEGGKSRASRESSSVSWSSVRRSRSGVLLGLASGMKRLQHTRKRAQTGSRCLLTHGANLATVKMKVLSATIDWIRVERVDLPFCIMPQLRPELEVQASSKLCEVEVEETEITHLLHWSFVSDGVVGSEL</sequence>
<accession>A0A9W9GW90</accession>
<evidence type="ECO:0000313" key="2">
    <source>
        <dbReference type="EMBL" id="KAJ5131033.1"/>
    </source>
</evidence>
<organism evidence="2 3">
    <name type="scientific">Penicillium bovifimosum</name>
    <dbReference type="NCBI Taxonomy" id="126998"/>
    <lineage>
        <taxon>Eukaryota</taxon>
        <taxon>Fungi</taxon>
        <taxon>Dikarya</taxon>
        <taxon>Ascomycota</taxon>
        <taxon>Pezizomycotina</taxon>
        <taxon>Eurotiomycetes</taxon>
        <taxon>Eurotiomycetidae</taxon>
        <taxon>Eurotiales</taxon>
        <taxon>Aspergillaceae</taxon>
        <taxon>Penicillium</taxon>
    </lineage>
</organism>
<reference evidence="2" key="1">
    <citation type="submission" date="2022-11" db="EMBL/GenBank/DDBJ databases">
        <authorList>
            <person name="Petersen C."/>
        </authorList>
    </citation>
    <scope>NUCLEOTIDE SEQUENCE</scope>
    <source>
        <strain evidence="2">IBT 22155</strain>
    </source>
</reference>
<keyword evidence="3" id="KW-1185">Reference proteome</keyword>
<proteinExistence type="predicted"/>
<protein>
    <submittedName>
        <fullName evidence="2">Uncharacterized protein</fullName>
    </submittedName>
</protein>
<reference evidence="2" key="2">
    <citation type="journal article" date="2023" name="IMA Fungus">
        <title>Comparative genomic study of the Penicillium genus elucidates a diverse pangenome and 15 lateral gene transfer events.</title>
        <authorList>
            <person name="Petersen C."/>
            <person name="Sorensen T."/>
            <person name="Nielsen M.R."/>
            <person name="Sondergaard T.E."/>
            <person name="Sorensen J.L."/>
            <person name="Fitzpatrick D.A."/>
            <person name="Frisvad J.C."/>
            <person name="Nielsen K.L."/>
        </authorList>
    </citation>
    <scope>NUCLEOTIDE SEQUENCE</scope>
    <source>
        <strain evidence="2">IBT 22155</strain>
    </source>
</reference>
<dbReference type="EMBL" id="JAPQKL010000005">
    <property type="protein sequence ID" value="KAJ5131033.1"/>
    <property type="molecule type" value="Genomic_DNA"/>
</dbReference>
<dbReference type="RefSeq" id="XP_056521412.1">
    <property type="nucleotide sequence ID" value="XM_056667816.1"/>
</dbReference>
<evidence type="ECO:0000313" key="3">
    <source>
        <dbReference type="Proteomes" id="UP001149079"/>
    </source>
</evidence>
<gene>
    <name evidence="2" type="ORF">N7515_007072</name>
</gene>
<feature type="compositionally biased region" description="Polar residues" evidence="1">
    <location>
        <begin position="1"/>
        <end position="14"/>
    </location>
</feature>
<evidence type="ECO:0000256" key="1">
    <source>
        <dbReference type="SAM" id="MobiDB-lite"/>
    </source>
</evidence>
<comment type="caution">
    <text evidence="2">The sequence shown here is derived from an EMBL/GenBank/DDBJ whole genome shotgun (WGS) entry which is preliminary data.</text>
</comment>
<name>A0A9W9GW90_9EURO</name>
<dbReference type="GeneID" id="81406986"/>
<dbReference type="AlphaFoldDB" id="A0A9W9GW90"/>
<dbReference type="Proteomes" id="UP001149079">
    <property type="component" value="Unassembled WGS sequence"/>
</dbReference>
<feature type="region of interest" description="Disordered" evidence="1">
    <location>
        <begin position="1"/>
        <end position="20"/>
    </location>
</feature>